<dbReference type="PANTHER" id="PTHR44591">
    <property type="entry name" value="STRESS RESPONSE REGULATOR PROTEIN 1"/>
    <property type="match status" value="1"/>
</dbReference>
<evidence type="ECO:0000256" key="1">
    <source>
        <dbReference type="ARBA" id="ARBA00022553"/>
    </source>
</evidence>
<dbReference type="SMART" id="SM00448">
    <property type="entry name" value="REC"/>
    <property type="match status" value="1"/>
</dbReference>
<dbReference type="Gene3D" id="3.40.50.2300">
    <property type="match status" value="1"/>
</dbReference>
<keyword evidence="5" id="KW-1185">Reference proteome</keyword>
<evidence type="ECO:0000313" key="4">
    <source>
        <dbReference type="EMBL" id="MDO1446693.1"/>
    </source>
</evidence>
<dbReference type="PROSITE" id="PS50110">
    <property type="entry name" value="RESPONSE_REGULATORY"/>
    <property type="match status" value="1"/>
</dbReference>
<keyword evidence="1 2" id="KW-0597">Phosphoprotein</keyword>
<protein>
    <submittedName>
        <fullName evidence="4">Response regulator</fullName>
    </submittedName>
</protein>
<feature type="domain" description="Response regulatory" evidence="3">
    <location>
        <begin position="4"/>
        <end position="117"/>
    </location>
</feature>
<reference evidence="4" key="1">
    <citation type="submission" date="2023-07" db="EMBL/GenBank/DDBJ databases">
        <title>The genome sequence of Rhodocytophaga aerolata KACC 12507.</title>
        <authorList>
            <person name="Zhang X."/>
        </authorList>
    </citation>
    <scope>NUCLEOTIDE SEQUENCE</scope>
    <source>
        <strain evidence="4">KACC 12507</strain>
    </source>
</reference>
<proteinExistence type="predicted"/>
<gene>
    <name evidence="4" type="ORF">Q0590_10550</name>
</gene>
<dbReference type="EMBL" id="JAUKPO010000004">
    <property type="protein sequence ID" value="MDO1446693.1"/>
    <property type="molecule type" value="Genomic_DNA"/>
</dbReference>
<evidence type="ECO:0000313" key="5">
    <source>
        <dbReference type="Proteomes" id="UP001168528"/>
    </source>
</evidence>
<accession>A0ABT8R5Z3</accession>
<dbReference type="InterPro" id="IPR050595">
    <property type="entry name" value="Bact_response_regulator"/>
</dbReference>
<evidence type="ECO:0000259" key="3">
    <source>
        <dbReference type="PROSITE" id="PS50110"/>
    </source>
</evidence>
<name>A0ABT8R5Z3_9BACT</name>
<evidence type="ECO:0000256" key="2">
    <source>
        <dbReference type="PROSITE-ProRule" id="PRU00169"/>
    </source>
</evidence>
<dbReference type="Proteomes" id="UP001168528">
    <property type="component" value="Unassembled WGS sequence"/>
</dbReference>
<organism evidence="4 5">
    <name type="scientific">Rhodocytophaga aerolata</name>
    <dbReference type="NCBI Taxonomy" id="455078"/>
    <lineage>
        <taxon>Bacteria</taxon>
        <taxon>Pseudomonadati</taxon>
        <taxon>Bacteroidota</taxon>
        <taxon>Cytophagia</taxon>
        <taxon>Cytophagales</taxon>
        <taxon>Rhodocytophagaceae</taxon>
        <taxon>Rhodocytophaga</taxon>
    </lineage>
</organism>
<dbReference type="Pfam" id="PF00072">
    <property type="entry name" value="Response_reg"/>
    <property type="match status" value="1"/>
</dbReference>
<dbReference type="PANTHER" id="PTHR44591:SF3">
    <property type="entry name" value="RESPONSE REGULATORY DOMAIN-CONTAINING PROTEIN"/>
    <property type="match status" value="1"/>
</dbReference>
<dbReference type="InterPro" id="IPR011006">
    <property type="entry name" value="CheY-like_superfamily"/>
</dbReference>
<feature type="modified residue" description="4-aspartylphosphate" evidence="2">
    <location>
        <position position="54"/>
    </location>
</feature>
<sequence length="117" mass="12707">MAKKILIVDDSQFMRAVIKDILEKQGYEIAGEAATGEAAIDMAMDLNPDVVTLDNILPDMQGTDILKVYKQEGLSCRVILISAVGQDSAIEQGMSMGAHAYIVKPFTPEQLAHAIEK</sequence>
<dbReference type="RefSeq" id="WP_302037490.1">
    <property type="nucleotide sequence ID" value="NZ_JAUKPO010000004.1"/>
</dbReference>
<comment type="caution">
    <text evidence="4">The sequence shown here is derived from an EMBL/GenBank/DDBJ whole genome shotgun (WGS) entry which is preliminary data.</text>
</comment>
<dbReference type="SUPFAM" id="SSF52172">
    <property type="entry name" value="CheY-like"/>
    <property type="match status" value="1"/>
</dbReference>
<dbReference type="InterPro" id="IPR001789">
    <property type="entry name" value="Sig_transdc_resp-reg_receiver"/>
</dbReference>